<proteinExistence type="predicted"/>
<evidence type="ECO:0000313" key="2">
    <source>
        <dbReference type="Proteomes" id="UP000265614"/>
    </source>
</evidence>
<keyword evidence="2" id="KW-1185">Reference proteome</keyword>
<comment type="caution">
    <text evidence="1">The sequence shown here is derived from an EMBL/GenBank/DDBJ whole genome shotgun (WGS) entry which is preliminary data.</text>
</comment>
<organism evidence="1 2">
    <name type="scientific">Vallicoccus soli</name>
    <dbReference type="NCBI Taxonomy" id="2339232"/>
    <lineage>
        <taxon>Bacteria</taxon>
        <taxon>Bacillati</taxon>
        <taxon>Actinomycetota</taxon>
        <taxon>Actinomycetes</taxon>
        <taxon>Motilibacterales</taxon>
        <taxon>Vallicoccaceae</taxon>
        <taxon>Vallicoccus</taxon>
    </lineage>
</organism>
<dbReference type="Proteomes" id="UP000265614">
    <property type="component" value="Unassembled WGS sequence"/>
</dbReference>
<dbReference type="AlphaFoldDB" id="A0A3A3Z178"/>
<gene>
    <name evidence="1" type="ORF">D5H78_06715</name>
</gene>
<reference evidence="1 2" key="1">
    <citation type="submission" date="2018-09" db="EMBL/GenBank/DDBJ databases">
        <title>YIM 75000 draft genome.</title>
        <authorList>
            <person name="Tang S."/>
            <person name="Feng Y."/>
        </authorList>
    </citation>
    <scope>NUCLEOTIDE SEQUENCE [LARGE SCALE GENOMIC DNA]</scope>
    <source>
        <strain evidence="1 2">YIM 75000</strain>
    </source>
</reference>
<protein>
    <submittedName>
        <fullName evidence="1">Uncharacterized protein</fullName>
    </submittedName>
</protein>
<dbReference type="EMBL" id="QZEZ01000002">
    <property type="protein sequence ID" value="RJK96933.1"/>
    <property type="molecule type" value="Genomic_DNA"/>
</dbReference>
<sequence length="196" mass="20355">MAVDGSGRAGEVLAGGPAPRRARPLRRALALALALAAVLLLWADRRHEQGEARDLLAAVAEAEGTADWAGARVAAAVQYASPKVQLSSTPPRVRRSLAGIVEDAAAEAAAALRADAGGVRALAVLPWHAGAREAREAYARHLEERARRWDALARDALRALPPDEATRSSAARARDALVAVAGEDAVAAALGPRRPA</sequence>
<accession>A0A3A3Z178</accession>
<evidence type="ECO:0000313" key="1">
    <source>
        <dbReference type="EMBL" id="RJK96933.1"/>
    </source>
</evidence>
<dbReference type="RefSeq" id="WP_119949649.1">
    <property type="nucleotide sequence ID" value="NZ_QZEZ01000002.1"/>
</dbReference>
<name>A0A3A3Z178_9ACTN</name>